<comment type="caution">
    <text evidence="2">The sequence shown here is derived from an EMBL/GenBank/DDBJ whole genome shotgun (WGS) entry which is preliminary data.</text>
</comment>
<dbReference type="STRING" id="1454001.AW08_02339"/>
<dbReference type="PATRIC" id="fig|1454001.3.peg.2383"/>
<proteinExistence type="predicted"/>
<sequence>MKGILNLLAKAKLVELTDDERPAVTATPAASAVAHTEAVAPRPAELAVAPLPAAGELPSLAEACADVESESFADIFAGAAIPPSPYPAEKLLRLLDGLRAMDAVTRKAAVLAMDAADDNWQIDDCLRDAELKIAALEEHKSRLAAQMESRERQSAAIVEQIRLTLDEATAAIRQQISELEQLREREVTRAAQETTSVEAGLRAARESVARETRRIDGEIERLREIPNSFRPPAAGH</sequence>
<evidence type="ECO:0000256" key="1">
    <source>
        <dbReference type="SAM" id="Coils"/>
    </source>
</evidence>
<keyword evidence="1" id="KW-0175">Coiled coil</keyword>
<accession>A0A011MVY2</accession>
<organism evidence="2 3">
    <name type="scientific">Candidatus Accumulibacter adjunctus</name>
    <dbReference type="NCBI Taxonomy" id="1454001"/>
    <lineage>
        <taxon>Bacteria</taxon>
        <taxon>Pseudomonadati</taxon>
        <taxon>Pseudomonadota</taxon>
        <taxon>Betaproteobacteria</taxon>
        <taxon>Candidatus Accumulibacter</taxon>
    </lineage>
</organism>
<dbReference type="AlphaFoldDB" id="A0A011MVY2"/>
<protein>
    <recommendedName>
        <fullName evidence="4">Methyl-accepting chemotaxis protein</fullName>
    </recommendedName>
</protein>
<keyword evidence="3" id="KW-1185">Reference proteome</keyword>
<evidence type="ECO:0008006" key="4">
    <source>
        <dbReference type="Google" id="ProtNLM"/>
    </source>
</evidence>
<dbReference type="EMBL" id="JFAX01000013">
    <property type="protein sequence ID" value="EXI66756.1"/>
    <property type="molecule type" value="Genomic_DNA"/>
</dbReference>
<gene>
    <name evidence="2" type="ORF">AW08_02339</name>
</gene>
<evidence type="ECO:0000313" key="2">
    <source>
        <dbReference type="EMBL" id="EXI66756.1"/>
    </source>
</evidence>
<evidence type="ECO:0000313" key="3">
    <source>
        <dbReference type="Proteomes" id="UP000020218"/>
    </source>
</evidence>
<name>A0A011MVY2_9PROT</name>
<dbReference type="Proteomes" id="UP000020218">
    <property type="component" value="Unassembled WGS sequence"/>
</dbReference>
<reference evidence="2" key="1">
    <citation type="submission" date="2014-02" db="EMBL/GenBank/DDBJ databases">
        <title>Expanding our view of genomic diversity in Candidatus Accumulibacter clades.</title>
        <authorList>
            <person name="Skennerton C.T."/>
            <person name="Barr J.J."/>
            <person name="Slater F.R."/>
            <person name="Bond P.L."/>
            <person name="Tyson G.W."/>
        </authorList>
    </citation>
    <scope>NUCLEOTIDE SEQUENCE [LARGE SCALE GENOMIC DNA]</scope>
</reference>
<feature type="coiled-coil region" evidence="1">
    <location>
        <begin position="126"/>
        <end position="185"/>
    </location>
</feature>